<dbReference type="EMBL" id="GBXM01097831">
    <property type="protein sequence ID" value="JAH10746.1"/>
    <property type="molecule type" value="Transcribed_RNA"/>
</dbReference>
<dbReference type="AlphaFoldDB" id="A0A0E9Q1K9"/>
<organism evidence="1">
    <name type="scientific">Anguilla anguilla</name>
    <name type="common">European freshwater eel</name>
    <name type="synonym">Muraena anguilla</name>
    <dbReference type="NCBI Taxonomy" id="7936"/>
    <lineage>
        <taxon>Eukaryota</taxon>
        <taxon>Metazoa</taxon>
        <taxon>Chordata</taxon>
        <taxon>Craniata</taxon>
        <taxon>Vertebrata</taxon>
        <taxon>Euteleostomi</taxon>
        <taxon>Actinopterygii</taxon>
        <taxon>Neopterygii</taxon>
        <taxon>Teleostei</taxon>
        <taxon>Anguilliformes</taxon>
        <taxon>Anguillidae</taxon>
        <taxon>Anguilla</taxon>
    </lineage>
</organism>
<sequence length="79" mass="8402">MACPRPIPEAPCSTCSCSVPLNPLVPSVVIPEGLAIINDHHCVSDARHALVTTNPAYAMSAGLYMDDDLFLIHYSYGSA</sequence>
<name>A0A0E9Q1K9_ANGAN</name>
<protein>
    <submittedName>
        <fullName evidence="1">Uncharacterized protein</fullName>
    </submittedName>
</protein>
<evidence type="ECO:0000313" key="1">
    <source>
        <dbReference type="EMBL" id="JAH10746.1"/>
    </source>
</evidence>
<accession>A0A0E9Q1K9</accession>
<reference evidence="1" key="1">
    <citation type="submission" date="2014-11" db="EMBL/GenBank/DDBJ databases">
        <authorList>
            <person name="Amaro Gonzalez C."/>
        </authorList>
    </citation>
    <scope>NUCLEOTIDE SEQUENCE</scope>
</reference>
<proteinExistence type="predicted"/>
<reference evidence="1" key="2">
    <citation type="journal article" date="2015" name="Fish Shellfish Immunol.">
        <title>Early steps in the European eel (Anguilla anguilla)-Vibrio vulnificus interaction in the gills: Role of the RtxA13 toxin.</title>
        <authorList>
            <person name="Callol A."/>
            <person name="Pajuelo D."/>
            <person name="Ebbesson L."/>
            <person name="Teles M."/>
            <person name="MacKenzie S."/>
            <person name="Amaro C."/>
        </authorList>
    </citation>
    <scope>NUCLEOTIDE SEQUENCE</scope>
</reference>